<keyword evidence="6" id="KW-1185">Reference proteome</keyword>
<evidence type="ECO:0000313" key="6">
    <source>
        <dbReference type="Proteomes" id="UP000254889"/>
    </source>
</evidence>
<reference evidence="5 6" key="1">
    <citation type="submission" date="2018-07" db="EMBL/GenBank/DDBJ databases">
        <authorList>
            <person name="Quirk P.G."/>
            <person name="Krulwich T.A."/>
        </authorList>
    </citation>
    <scope>NUCLEOTIDE SEQUENCE [LARGE SCALE GENOMIC DNA]</scope>
    <source>
        <strain evidence="5 6">CC-BB4</strain>
    </source>
</reference>
<dbReference type="InterPro" id="IPR036188">
    <property type="entry name" value="FAD/NAD-bd_sf"/>
</dbReference>
<name>A0A345ZY35_9HYPH</name>
<dbReference type="RefSeq" id="WP_115692211.1">
    <property type="nucleotide sequence ID" value="NZ_CP031417.1"/>
</dbReference>
<dbReference type="AlphaFoldDB" id="A0A345ZY35"/>
<evidence type="ECO:0000256" key="2">
    <source>
        <dbReference type="ARBA" id="ARBA00038825"/>
    </source>
</evidence>
<dbReference type="Pfam" id="PF01593">
    <property type="entry name" value="Amino_oxidase"/>
    <property type="match status" value="1"/>
</dbReference>
<dbReference type="OrthoDB" id="9774675at2"/>
<dbReference type="Gene3D" id="3.50.50.60">
    <property type="entry name" value="FAD/NAD(P)-binding domain"/>
    <property type="match status" value="2"/>
</dbReference>
<evidence type="ECO:0000313" key="5">
    <source>
        <dbReference type="EMBL" id="AXK81832.1"/>
    </source>
</evidence>
<dbReference type="InterPro" id="IPR002937">
    <property type="entry name" value="Amino_oxidase"/>
</dbReference>
<comment type="subunit">
    <text evidence="2">Interacts with COX5B; this interaction may contribute to localize PYROXD2 to the inner face of the inner mitochondrial membrane.</text>
</comment>
<evidence type="ECO:0000256" key="3">
    <source>
        <dbReference type="ARBA" id="ARBA00040298"/>
    </source>
</evidence>
<comment type="function">
    <text evidence="1">Probable oxidoreductase that may play a role as regulator of mitochondrial function.</text>
</comment>
<evidence type="ECO:0000259" key="4">
    <source>
        <dbReference type="Pfam" id="PF01593"/>
    </source>
</evidence>
<evidence type="ECO:0000256" key="1">
    <source>
        <dbReference type="ARBA" id="ARBA00037217"/>
    </source>
</evidence>
<protein>
    <recommendedName>
        <fullName evidence="3">Pyridine nucleotide-disulfide oxidoreductase domain-containing protein 2</fullName>
    </recommendedName>
</protein>
<sequence>MSKALERTYDGIIIGAGHHGLILGTYLARAGLKILLAERRLTYGGGLCTEEVTLPGFYHNLHSINHFHISETPWFKDLGLDERVTYITPRYELGQAHADGSALVLGRNLEESVASIARFSKKDAETFREWNEIAEKITAEIFLPERYSAPLPQAEREALLSKTALGRKFLEVAAREPLEVVRELFENEHIRLLFLFKVSLFGTWLVDTTSKTSPMGSVIRAFDLESGYQLCQGGSFNLARGLMESFIAAGGTYQPQVNISRIVIENNKATGIELADGRTVRAKQFVASTIDVHQTFEKLVGREQLPADYRAKVDKFQYTKWSLYGLHLALNESPRFAAEKFDPNINRVQKWSIGAETMDDLFSAHEDTKAGRVPKVIQFGAGPLSLLDPTQAPPGKHTTYAWHVLPIDPDIGDQSYEDFKEEFADRILETWAKVCPNMTSKNVLGRYVYTGREYTQELINMREGDIFMGAFNADQVMYNHFGYRSPISNLYMAGSAGHPGGAISGGAGYISAAIIAEDLGLKPWWTPWNARRALEDHVRKNAA</sequence>
<proteinExistence type="predicted"/>
<dbReference type="KEGG" id="ptaw:DW352_15660"/>
<organism evidence="5 6">
    <name type="scientific">Pseudolabrys taiwanensis</name>
    <dbReference type="NCBI Taxonomy" id="331696"/>
    <lineage>
        <taxon>Bacteria</taxon>
        <taxon>Pseudomonadati</taxon>
        <taxon>Pseudomonadota</taxon>
        <taxon>Alphaproteobacteria</taxon>
        <taxon>Hyphomicrobiales</taxon>
        <taxon>Xanthobacteraceae</taxon>
        <taxon>Pseudolabrys</taxon>
    </lineage>
</organism>
<dbReference type="PANTHER" id="PTHR10668">
    <property type="entry name" value="PHYTOENE DEHYDROGENASE"/>
    <property type="match status" value="1"/>
</dbReference>
<accession>A0A345ZY35</accession>
<gene>
    <name evidence="5" type="ORF">DW352_15660</name>
</gene>
<dbReference type="GO" id="GO:0016491">
    <property type="term" value="F:oxidoreductase activity"/>
    <property type="evidence" value="ECO:0007669"/>
    <property type="project" value="InterPro"/>
</dbReference>
<dbReference type="PANTHER" id="PTHR10668:SF103">
    <property type="entry name" value="PYRIDINE NUCLEOTIDE-DISULFIDE OXIDOREDUCTASE DOMAIN-CONTAINING PROTEIN 2"/>
    <property type="match status" value="1"/>
</dbReference>
<dbReference type="EMBL" id="CP031417">
    <property type="protein sequence ID" value="AXK81832.1"/>
    <property type="molecule type" value="Genomic_DNA"/>
</dbReference>
<dbReference type="Proteomes" id="UP000254889">
    <property type="component" value="Chromosome"/>
</dbReference>
<dbReference type="SUPFAM" id="SSF51905">
    <property type="entry name" value="FAD/NAD(P)-binding domain"/>
    <property type="match status" value="1"/>
</dbReference>
<feature type="domain" description="Amine oxidase" evidence="4">
    <location>
        <begin position="20"/>
        <end position="319"/>
    </location>
</feature>